<dbReference type="CDD" id="cd00552">
    <property type="entry name" value="RaiA"/>
    <property type="match status" value="1"/>
</dbReference>
<dbReference type="InterPro" id="IPR003489">
    <property type="entry name" value="RHF/RaiA"/>
</dbReference>
<sequence>MNMKLKATHVDIDDRVRDYVQEKVDMLEKYLGDTAVVNCDVELGRSVGGQNKGDIYRAEINLRIPREVLRVEKTASDIFKAIDKVKDHLVEVIVSKREKVRDLKRRKQAVSKFAV</sequence>
<evidence type="ECO:0000313" key="1">
    <source>
        <dbReference type="EMBL" id="PKM87852.1"/>
    </source>
</evidence>
<proteinExistence type="predicted"/>
<dbReference type="EMBL" id="PHAH01000031">
    <property type="protein sequence ID" value="PKM87852.1"/>
    <property type="molecule type" value="Genomic_DNA"/>
</dbReference>
<dbReference type="Proteomes" id="UP000233325">
    <property type="component" value="Unassembled WGS sequence"/>
</dbReference>
<accession>A0A2N2DZJ9</accession>
<dbReference type="InterPro" id="IPR036567">
    <property type="entry name" value="RHF-like"/>
</dbReference>
<protein>
    <submittedName>
        <fullName evidence="1">Ribosomal subunit interface protein</fullName>
    </submittedName>
</protein>
<comment type="caution">
    <text evidence="1">The sequence shown here is derived from an EMBL/GenBank/DDBJ whole genome shotgun (WGS) entry which is preliminary data.</text>
</comment>
<dbReference type="SUPFAM" id="SSF69754">
    <property type="entry name" value="Ribosome binding protein Y (YfiA homologue)"/>
    <property type="match status" value="1"/>
</dbReference>
<dbReference type="AlphaFoldDB" id="A0A2N2DZJ9"/>
<organism evidence="1 2">
    <name type="scientific">Candidatus Falkowbacteria bacterium HGW-Falkowbacteria-2</name>
    <dbReference type="NCBI Taxonomy" id="2013769"/>
    <lineage>
        <taxon>Bacteria</taxon>
        <taxon>Candidatus Falkowiibacteriota</taxon>
    </lineage>
</organism>
<name>A0A2N2DZJ9_9BACT</name>
<evidence type="ECO:0000313" key="2">
    <source>
        <dbReference type="Proteomes" id="UP000233325"/>
    </source>
</evidence>
<dbReference type="Gene3D" id="3.30.160.100">
    <property type="entry name" value="Ribosome hibernation promotion factor-like"/>
    <property type="match status" value="1"/>
</dbReference>
<gene>
    <name evidence="1" type="primary">raiA</name>
    <name evidence="1" type="ORF">CVU83_02465</name>
</gene>
<dbReference type="NCBIfam" id="TIGR00741">
    <property type="entry name" value="yfiA"/>
    <property type="match status" value="1"/>
</dbReference>
<reference evidence="1 2" key="1">
    <citation type="journal article" date="2017" name="ISME J.">
        <title>Potential for microbial H2 and metal transformations associated with novel bacteria and archaea in deep terrestrial subsurface sediments.</title>
        <authorList>
            <person name="Hernsdorf A.W."/>
            <person name="Amano Y."/>
            <person name="Miyakawa K."/>
            <person name="Ise K."/>
            <person name="Suzuki Y."/>
            <person name="Anantharaman K."/>
            <person name="Probst A."/>
            <person name="Burstein D."/>
            <person name="Thomas B.C."/>
            <person name="Banfield J.F."/>
        </authorList>
    </citation>
    <scope>NUCLEOTIDE SEQUENCE [LARGE SCALE GENOMIC DNA]</scope>
    <source>
        <strain evidence="1">HGW-Falkowbacteria-2</strain>
    </source>
</reference>
<dbReference type="Pfam" id="PF02482">
    <property type="entry name" value="Ribosomal_S30AE"/>
    <property type="match status" value="1"/>
</dbReference>